<keyword evidence="2" id="KW-1185">Reference proteome</keyword>
<protein>
    <submittedName>
        <fullName evidence="1">Uncharacterized protein</fullName>
    </submittedName>
</protein>
<dbReference type="EMBL" id="MU827779">
    <property type="protein sequence ID" value="KAJ7339504.1"/>
    <property type="molecule type" value="Genomic_DNA"/>
</dbReference>
<accession>A0A9X0CIE1</accession>
<dbReference type="Proteomes" id="UP001163046">
    <property type="component" value="Unassembled WGS sequence"/>
</dbReference>
<dbReference type="OrthoDB" id="5974665at2759"/>
<dbReference type="SMART" id="SM00368">
    <property type="entry name" value="LRR_RI"/>
    <property type="match status" value="5"/>
</dbReference>
<proteinExistence type="predicted"/>
<comment type="caution">
    <text evidence="1">The sequence shown here is derived from an EMBL/GenBank/DDBJ whole genome shotgun (WGS) entry which is preliminary data.</text>
</comment>
<dbReference type="SUPFAM" id="SSF52047">
    <property type="entry name" value="RNI-like"/>
    <property type="match status" value="1"/>
</dbReference>
<dbReference type="Gene3D" id="3.80.10.10">
    <property type="entry name" value="Ribonuclease Inhibitor"/>
    <property type="match status" value="2"/>
</dbReference>
<sequence length="480" mass="53798">MEVRRYCDTLLEIVGYTSEDADSYIKKYFSNHEDPSLADKLIEQLDRTRESGRRDGDGAQLRGLTANPLNTALLCLVCEDTKGNLPSNRTKLYHELVSCALRRDFAKKNKTPPLDPVETCADQLNQLGKMALKALTDDRMYFSEDEMKCQSTDFRQLCFLSREASISKIRPVPCYAFTHKTFQEYFAAFYLAHELLITNDKGRDILLAKLSPVDKYWQRPETTNETKADADLHICKDTSFDWVKDTRLMSMEEKVVQNVFVKTLNLIAECEDGENELKDYQKKMFNCTLTHLNLDTVLIWDPGAIALAGALLSNCTLTHLSLPENWITDIGADAFGTGIQFNCGLKHLDLYQNWIGNRGVMALAKGLESNVTLTYLDLHQPIGCGDRTWPFLDSINYDVQIELIGELGASALARALRTNSTLTYLDLKENAIGSSGAVALGEALQSNHTLTHLYLSGNEIGDSGADALAKALQPRFNFTQ</sequence>
<dbReference type="AlphaFoldDB" id="A0A9X0CIE1"/>
<dbReference type="InterPro" id="IPR032675">
    <property type="entry name" value="LRR_dom_sf"/>
</dbReference>
<dbReference type="PANTHER" id="PTHR46312:SF2">
    <property type="entry name" value="NUCLEOTIDE-BINDING OLIGOMERIZATION DOMAIN-CONTAINING PROTEIN 2-LIKE"/>
    <property type="match status" value="1"/>
</dbReference>
<dbReference type="Pfam" id="PF13516">
    <property type="entry name" value="LRR_6"/>
    <property type="match status" value="4"/>
</dbReference>
<name>A0A9X0CIE1_9CNID</name>
<reference evidence="1" key="1">
    <citation type="submission" date="2023-01" db="EMBL/GenBank/DDBJ databases">
        <title>Genome assembly of the deep-sea coral Lophelia pertusa.</title>
        <authorList>
            <person name="Herrera S."/>
            <person name="Cordes E."/>
        </authorList>
    </citation>
    <scope>NUCLEOTIDE SEQUENCE</scope>
    <source>
        <strain evidence="1">USNM1676648</strain>
        <tissue evidence="1">Polyp</tissue>
    </source>
</reference>
<dbReference type="InterPro" id="IPR001611">
    <property type="entry name" value="Leu-rich_rpt"/>
</dbReference>
<evidence type="ECO:0000313" key="2">
    <source>
        <dbReference type="Proteomes" id="UP001163046"/>
    </source>
</evidence>
<dbReference type="PANTHER" id="PTHR46312">
    <property type="entry name" value="NACHT DOMAIN-CONTAINING PROTEIN"/>
    <property type="match status" value="1"/>
</dbReference>
<gene>
    <name evidence="1" type="ORF">OS493_005902</name>
</gene>
<organism evidence="1 2">
    <name type="scientific">Desmophyllum pertusum</name>
    <dbReference type="NCBI Taxonomy" id="174260"/>
    <lineage>
        <taxon>Eukaryota</taxon>
        <taxon>Metazoa</taxon>
        <taxon>Cnidaria</taxon>
        <taxon>Anthozoa</taxon>
        <taxon>Hexacorallia</taxon>
        <taxon>Scleractinia</taxon>
        <taxon>Caryophylliina</taxon>
        <taxon>Caryophylliidae</taxon>
        <taxon>Desmophyllum</taxon>
    </lineage>
</organism>
<evidence type="ECO:0000313" key="1">
    <source>
        <dbReference type="EMBL" id="KAJ7339504.1"/>
    </source>
</evidence>